<name>A0A5C3QFZ4_9AGAR</name>
<proteinExistence type="predicted"/>
<sequence length="71" mass="8190">MWYATHATPPFPSLHSKLPSSCWGLVWKAQAQRGVPLVVTHRPLHFWMRAQACPPTSQTPTWAPFLLLMHW</sequence>
<dbReference type="EMBL" id="ML178826">
    <property type="protein sequence ID" value="TFL01005.1"/>
    <property type="molecule type" value="Genomic_DNA"/>
</dbReference>
<accession>A0A5C3QFZ4</accession>
<dbReference type="Proteomes" id="UP000305067">
    <property type="component" value="Unassembled WGS sequence"/>
</dbReference>
<organism evidence="1 2">
    <name type="scientific">Pterulicium gracile</name>
    <dbReference type="NCBI Taxonomy" id="1884261"/>
    <lineage>
        <taxon>Eukaryota</taxon>
        <taxon>Fungi</taxon>
        <taxon>Dikarya</taxon>
        <taxon>Basidiomycota</taxon>
        <taxon>Agaricomycotina</taxon>
        <taxon>Agaricomycetes</taxon>
        <taxon>Agaricomycetidae</taxon>
        <taxon>Agaricales</taxon>
        <taxon>Pleurotineae</taxon>
        <taxon>Pterulaceae</taxon>
        <taxon>Pterulicium</taxon>
    </lineage>
</organism>
<dbReference type="AlphaFoldDB" id="A0A5C3QFZ4"/>
<keyword evidence="2" id="KW-1185">Reference proteome</keyword>
<evidence type="ECO:0000313" key="2">
    <source>
        <dbReference type="Proteomes" id="UP000305067"/>
    </source>
</evidence>
<protein>
    <submittedName>
        <fullName evidence="1">Uncharacterized protein</fullName>
    </submittedName>
</protein>
<reference evidence="1 2" key="1">
    <citation type="journal article" date="2019" name="Nat. Ecol. Evol.">
        <title>Megaphylogeny resolves global patterns of mushroom evolution.</title>
        <authorList>
            <person name="Varga T."/>
            <person name="Krizsan K."/>
            <person name="Foldi C."/>
            <person name="Dima B."/>
            <person name="Sanchez-Garcia M."/>
            <person name="Sanchez-Ramirez S."/>
            <person name="Szollosi G.J."/>
            <person name="Szarkandi J.G."/>
            <person name="Papp V."/>
            <person name="Albert L."/>
            <person name="Andreopoulos W."/>
            <person name="Angelini C."/>
            <person name="Antonin V."/>
            <person name="Barry K.W."/>
            <person name="Bougher N.L."/>
            <person name="Buchanan P."/>
            <person name="Buyck B."/>
            <person name="Bense V."/>
            <person name="Catcheside P."/>
            <person name="Chovatia M."/>
            <person name="Cooper J."/>
            <person name="Damon W."/>
            <person name="Desjardin D."/>
            <person name="Finy P."/>
            <person name="Geml J."/>
            <person name="Haridas S."/>
            <person name="Hughes K."/>
            <person name="Justo A."/>
            <person name="Karasinski D."/>
            <person name="Kautmanova I."/>
            <person name="Kiss B."/>
            <person name="Kocsube S."/>
            <person name="Kotiranta H."/>
            <person name="LaButti K.M."/>
            <person name="Lechner B.E."/>
            <person name="Liimatainen K."/>
            <person name="Lipzen A."/>
            <person name="Lukacs Z."/>
            <person name="Mihaltcheva S."/>
            <person name="Morgado L.N."/>
            <person name="Niskanen T."/>
            <person name="Noordeloos M.E."/>
            <person name="Ohm R.A."/>
            <person name="Ortiz-Santana B."/>
            <person name="Ovrebo C."/>
            <person name="Racz N."/>
            <person name="Riley R."/>
            <person name="Savchenko A."/>
            <person name="Shiryaev A."/>
            <person name="Soop K."/>
            <person name="Spirin V."/>
            <person name="Szebenyi C."/>
            <person name="Tomsovsky M."/>
            <person name="Tulloss R.E."/>
            <person name="Uehling J."/>
            <person name="Grigoriev I.V."/>
            <person name="Vagvolgyi C."/>
            <person name="Papp T."/>
            <person name="Martin F.M."/>
            <person name="Miettinen O."/>
            <person name="Hibbett D.S."/>
            <person name="Nagy L.G."/>
        </authorList>
    </citation>
    <scope>NUCLEOTIDE SEQUENCE [LARGE SCALE GENOMIC DNA]</scope>
    <source>
        <strain evidence="1 2">CBS 309.79</strain>
    </source>
</reference>
<gene>
    <name evidence="1" type="ORF">BDV98DRAFT_568283</name>
</gene>
<evidence type="ECO:0000313" key="1">
    <source>
        <dbReference type="EMBL" id="TFL01005.1"/>
    </source>
</evidence>